<feature type="transmembrane region" description="Helical" evidence="7">
    <location>
        <begin position="146"/>
        <end position="166"/>
    </location>
</feature>
<sequence>SLLFTVMLMVDIGYYVSALICMIALAGLACRYVIIPMTSLNDENNENSPLLVGRTISQQKQPGFTIFHRVLFSFKLIATIFSILNVLLSTGQSIGLTLFLGSFQGLTGVYFVLFFCSLSFNLFFWPVAGVLYYKQQITRDMLQLKWIKYMFLAGLCDALNGFLIVFSSHASRVPPSLTAILVQSMIPFTFILSKLLLKNKVYRWYHILSACIVFNGILFSLIPTFKRIHDGTSTTELKHGWYWPFIFVLGTIPAALMNIVQEQLQVKYTEEMKQQINHRSPVITRFSVIYFQAVESLFQFLIIALGFGLDLIPNFGTSNSLHGFWLSFSNGFKCFFNRAGSGDTASRCSLSSGTGLLFIFSYIGTYITATFLTDHISANWLSILTSLTPICATSFWFIFPKLNEWAQAGKFDKWDIGFSLGALPLILIGMYFYRDTDRRNEQQRDDDEHEHMIEQPTELFW</sequence>
<accession>A0A8S2F2H6</accession>
<evidence type="ECO:0000313" key="8">
    <source>
        <dbReference type="EMBL" id="CAF1306458.1"/>
    </source>
</evidence>
<evidence type="ECO:0000256" key="1">
    <source>
        <dbReference type="ARBA" id="ARBA00004141"/>
    </source>
</evidence>
<feature type="transmembrane region" description="Helical" evidence="7">
    <location>
        <begin position="204"/>
        <end position="222"/>
    </location>
</feature>
<organism evidence="8 10">
    <name type="scientific">Didymodactylos carnosus</name>
    <dbReference type="NCBI Taxonomy" id="1234261"/>
    <lineage>
        <taxon>Eukaryota</taxon>
        <taxon>Metazoa</taxon>
        <taxon>Spiralia</taxon>
        <taxon>Gnathifera</taxon>
        <taxon>Rotifera</taxon>
        <taxon>Eurotatoria</taxon>
        <taxon>Bdelloidea</taxon>
        <taxon>Philodinida</taxon>
        <taxon>Philodinidae</taxon>
        <taxon>Didymodactylos</taxon>
    </lineage>
</organism>
<dbReference type="PANTHER" id="PTHR31326:SF1">
    <property type="entry name" value="PROTEIN CLT2, CHLOROPLASTIC"/>
    <property type="match status" value="1"/>
</dbReference>
<evidence type="ECO:0000313" key="9">
    <source>
        <dbReference type="EMBL" id="CAF4113675.1"/>
    </source>
</evidence>
<keyword evidence="4 7" id="KW-0812">Transmembrane</keyword>
<dbReference type="SUPFAM" id="SSF103481">
    <property type="entry name" value="Multidrug resistance efflux transporter EmrE"/>
    <property type="match status" value="1"/>
</dbReference>
<proteinExistence type="inferred from homology"/>
<feature type="transmembrane region" description="Helical" evidence="7">
    <location>
        <begin position="380"/>
        <end position="399"/>
    </location>
</feature>
<name>A0A8S2F2H6_9BILA</name>
<dbReference type="AlphaFoldDB" id="A0A8S2F2H6"/>
<comment type="caution">
    <text evidence="8">The sequence shown here is derived from an EMBL/GenBank/DDBJ whole genome shotgun (WGS) entry which is preliminary data.</text>
</comment>
<dbReference type="GO" id="GO:0016020">
    <property type="term" value="C:membrane"/>
    <property type="evidence" value="ECO:0007669"/>
    <property type="project" value="UniProtKB-SubCell"/>
</dbReference>
<gene>
    <name evidence="8" type="ORF">OVA965_LOCUS28782</name>
    <name evidence="9" type="ORF">TMI583_LOCUS29545</name>
</gene>
<evidence type="ECO:0000256" key="7">
    <source>
        <dbReference type="SAM" id="Phobius"/>
    </source>
</evidence>
<feature type="transmembrane region" description="Helical" evidence="7">
    <location>
        <begin position="242"/>
        <end position="261"/>
    </location>
</feature>
<feature type="non-terminal residue" evidence="8">
    <location>
        <position position="1"/>
    </location>
</feature>
<keyword evidence="6 7" id="KW-0472">Membrane</keyword>
<reference evidence="8" key="1">
    <citation type="submission" date="2021-02" db="EMBL/GenBank/DDBJ databases">
        <authorList>
            <person name="Nowell W R."/>
        </authorList>
    </citation>
    <scope>NUCLEOTIDE SEQUENCE</scope>
</reference>
<dbReference type="EMBL" id="CAJOBA010041414">
    <property type="protein sequence ID" value="CAF4113675.1"/>
    <property type="molecule type" value="Genomic_DNA"/>
</dbReference>
<evidence type="ECO:0000256" key="2">
    <source>
        <dbReference type="ARBA" id="ARBA00006690"/>
    </source>
</evidence>
<feature type="transmembrane region" description="Helical" evidence="7">
    <location>
        <begin position="108"/>
        <end position="134"/>
    </location>
</feature>
<feature type="transmembrane region" description="Helical" evidence="7">
    <location>
        <begin position="355"/>
        <end position="373"/>
    </location>
</feature>
<protein>
    <submittedName>
        <fullName evidence="8">Uncharacterized protein</fullName>
    </submittedName>
</protein>
<evidence type="ECO:0000256" key="6">
    <source>
        <dbReference type="ARBA" id="ARBA00023136"/>
    </source>
</evidence>
<comment type="subcellular location">
    <subcellularLocation>
        <location evidence="1">Membrane</location>
        <topology evidence="1">Multi-pass membrane protein</topology>
    </subcellularLocation>
</comment>
<dbReference type="InterPro" id="IPR013936">
    <property type="entry name" value="CRT-like"/>
</dbReference>
<dbReference type="Pfam" id="PF08627">
    <property type="entry name" value="CRT-like"/>
    <property type="match status" value="1"/>
</dbReference>
<feature type="transmembrane region" description="Helical" evidence="7">
    <location>
        <begin position="66"/>
        <end position="88"/>
    </location>
</feature>
<evidence type="ECO:0000313" key="10">
    <source>
        <dbReference type="Proteomes" id="UP000677228"/>
    </source>
</evidence>
<comment type="similarity">
    <text evidence="2">Belongs to the CRT-like transporter family.</text>
</comment>
<feature type="transmembrane region" description="Helical" evidence="7">
    <location>
        <begin position="12"/>
        <end position="34"/>
    </location>
</feature>
<evidence type="ECO:0000256" key="3">
    <source>
        <dbReference type="ARBA" id="ARBA00022448"/>
    </source>
</evidence>
<feature type="transmembrane region" description="Helical" evidence="7">
    <location>
        <begin position="282"/>
        <end position="309"/>
    </location>
</feature>
<evidence type="ECO:0000256" key="4">
    <source>
        <dbReference type="ARBA" id="ARBA00022692"/>
    </source>
</evidence>
<keyword evidence="5 7" id="KW-1133">Transmembrane helix</keyword>
<keyword evidence="3" id="KW-0813">Transport</keyword>
<feature type="transmembrane region" description="Helical" evidence="7">
    <location>
        <begin position="414"/>
        <end position="433"/>
    </location>
</feature>
<dbReference type="InterPro" id="IPR037185">
    <property type="entry name" value="EmrE-like"/>
</dbReference>
<dbReference type="Proteomes" id="UP000682733">
    <property type="component" value="Unassembled WGS sequence"/>
</dbReference>
<dbReference type="PANTHER" id="PTHR31326">
    <property type="entry name" value="PROTEIN CLT2, CHLOROPLASTIC"/>
    <property type="match status" value="1"/>
</dbReference>
<dbReference type="Proteomes" id="UP000677228">
    <property type="component" value="Unassembled WGS sequence"/>
</dbReference>
<evidence type="ECO:0000256" key="5">
    <source>
        <dbReference type="ARBA" id="ARBA00022989"/>
    </source>
</evidence>
<feature type="transmembrane region" description="Helical" evidence="7">
    <location>
        <begin position="178"/>
        <end position="197"/>
    </location>
</feature>
<dbReference type="EMBL" id="CAJNOK010019829">
    <property type="protein sequence ID" value="CAF1306458.1"/>
    <property type="molecule type" value="Genomic_DNA"/>
</dbReference>